<dbReference type="RefSeq" id="WP_097645535.1">
    <property type="nucleotide sequence ID" value="NZ_NQWI01000124.1"/>
</dbReference>
<dbReference type="GO" id="GO:0005886">
    <property type="term" value="C:plasma membrane"/>
    <property type="evidence" value="ECO:0007669"/>
    <property type="project" value="UniProtKB-SubCell"/>
</dbReference>
<gene>
    <name evidence="12" type="primary">pstC</name>
    <name evidence="12" type="ORF">CJ255_18275</name>
</gene>
<reference evidence="13" key="1">
    <citation type="submission" date="2017-08" db="EMBL/GenBank/DDBJ databases">
        <authorList>
            <person name="Grouzdev D.S."/>
            <person name="Gaisin V.A."/>
            <person name="Rysina M.S."/>
            <person name="Gorlenko V.M."/>
        </authorList>
    </citation>
    <scope>NUCLEOTIDE SEQUENCE [LARGE SCALE GENOMIC DNA]</scope>
    <source>
        <strain evidence="13">Kir15-3F</strain>
    </source>
</reference>
<dbReference type="GO" id="GO:0006817">
    <property type="term" value="P:phosphate ion transport"/>
    <property type="evidence" value="ECO:0007669"/>
    <property type="project" value="UniProtKB-KW"/>
</dbReference>
<keyword evidence="6 9" id="KW-0812">Transmembrane</keyword>
<keyword evidence="7 9" id="KW-1133">Transmembrane helix</keyword>
<dbReference type="InterPro" id="IPR035906">
    <property type="entry name" value="MetI-like_sf"/>
</dbReference>
<feature type="transmembrane region" description="Helical" evidence="9">
    <location>
        <begin position="290"/>
        <end position="309"/>
    </location>
</feature>
<dbReference type="InterPro" id="IPR000515">
    <property type="entry name" value="MetI-like"/>
</dbReference>
<feature type="transmembrane region" description="Helical" evidence="9">
    <location>
        <begin position="174"/>
        <end position="197"/>
    </location>
</feature>
<evidence type="ECO:0000313" key="12">
    <source>
        <dbReference type="EMBL" id="PDW01604.1"/>
    </source>
</evidence>
<evidence type="ECO:0000256" key="9">
    <source>
        <dbReference type="RuleBase" id="RU363032"/>
    </source>
</evidence>
<keyword evidence="5 10" id="KW-0592">Phosphate transport</keyword>
<keyword evidence="3 9" id="KW-0813">Transport</keyword>
<sequence>MPQDTQQLTTWQYIQRRTQHGDVFFWFITLSFALAVVGLVAVIGFVIWNGSELARERFGLSALFQDGWNPIRGNFGALPAVYGTLVSSMIALCLAGPFGVLIGVFLTELCPQWLKTPLSFFVELLAAIPSVVYGLWGVFVFAPFFRDHVAIPLANSVGQVFPLLGGTVTAGRSLMVTGIILAIMILPTIAAISRDVIAVVPNHQREAMLAVGATRWEVIWKAVLPYARAGIIGGMMLGLGRALGETMAALMIVGGQKSRVPESLLEPGITAAALIASELPNANDFLHESMLIFMAFVLFGITLILNGIARMLVWYSARGPVGSIRA</sequence>
<dbReference type="PANTHER" id="PTHR30425">
    <property type="entry name" value="PHOSPHATE TRANSPORT SYSTEM PERMEASE PROTEIN PST"/>
    <property type="match status" value="1"/>
</dbReference>
<feature type="transmembrane region" description="Helical" evidence="9">
    <location>
        <begin position="80"/>
        <end position="106"/>
    </location>
</feature>
<feature type="transmembrane region" description="Helical" evidence="9">
    <location>
        <begin position="118"/>
        <end position="145"/>
    </location>
</feature>
<keyword evidence="13" id="KW-1185">Reference proteome</keyword>
<dbReference type="AlphaFoldDB" id="A0A2A6REQ2"/>
<dbReference type="PANTHER" id="PTHR30425:SF1">
    <property type="entry name" value="PHOSPHATE TRANSPORT SYSTEM PERMEASE PROTEIN PSTC"/>
    <property type="match status" value="1"/>
</dbReference>
<evidence type="ECO:0000256" key="8">
    <source>
        <dbReference type="ARBA" id="ARBA00023136"/>
    </source>
</evidence>
<evidence type="ECO:0000313" key="13">
    <source>
        <dbReference type="Proteomes" id="UP000220527"/>
    </source>
</evidence>
<evidence type="ECO:0000256" key="10">
    <source>
        <dbReference type="RuleBase" id="RU363054"/>
    </source>
</evidence>
<evidence type="ECO:0000256" key="6">
    <source>
        <dbReference type="ARBA" id="ARBA00022692"/>
    </source>
</evidence>
<feature type="transmembrane region" description="Helical" evidence="9">
    <location>
        <begin position="23"/>
        <end position="48"/>
    </location>
</feature>
<accession>A0A2A6REQ2</accession>
<keyword evidence="8 9" id="KW-0472">Membrane</keyword>
<dbReference type="GO" id="GO:0005315">
    <property type="term" value="F:phosphate transmembrane transporter activity"/>
    <property type="evidence" value="ECO:0007669"/>
    <property type="project" value="InterPro"/>
</dbReference>
<feature type="domain" description="ABC transmembrane type-1" evidence="11">
    <location>
        <begin position="81"/>
        <end position="309"/>
    </location>
</feature>
<evidence type="ECO:0000256" key="7">
    <source>
        <dbReference type="ARBA" id="ARBA00022989"/>
    </source>
</evidence>
<keyword evidence="4 10" id="KW-1003">Cell membrane</keyword>
<dbReference type="OrthoDB" id="9785113at2"/>
<dbReference type="PROSITE" id="PS50928">
    <property type="entry name" value="ABC_TM1"/>
    <property type="match status" value="1"/>
</dbReference>
<comment type="caution">
    <text evidence="12">The sequence shown here is derived from an EMBL/GenBank/DDBJ whole genome shotgun (WGS) entry which is preliminary data.</text>
</comment>
<evidence type="ECO:0000259" key="11">
    <source>
        <dbReference type="PROSITE" id="PS50928"/>
    </source>
</evidence>
<dbReference type="Proteomes" id="UP000220527">
    <property type="component" value="Unassembled WGS sequence"/>
</dbReference>
<evidence type="ECO:0000256" key="4">
    <source>
        <dbReference type="ARBA" id="ARBA00022475"/>
    </source>
</evidence>
<dbReference type="SUPFAM" id="SSF161098">
    <property type="entry name" value="MetI-like"/>
    <property type="match status" value="1"/>
</dbReference>
<dbReference type="NCBIfam" id="TIGR02138">
    <property type="entry name" value="phosphate_pstC"/>
    <property type="match status" value="1"/>
</dbReference>
<comment type="similarity">
    <text evidence="2 10">Belongs to the binding-protein-dependent transport system permease family. CysTW subfamily.</text>
</comment>
<comment type="function">
    <text evidence="10">Part of the binding-protein-dependent transport system for phosphate; probably responsible for the translocation of the substrate across the membrane.</text>
</comment>
<evidence type="ECO:0000256" key="3">
    <source>
        <dbReference type="ARBA" id="ARBA00022448"/>
    </source>
</evidence>
<evidence type="ECO:0000256" key="1">
    <source>
        <dbReference type="ARBA" id="ARBA00004651"/>
    </source>
</evidence>
<proteinExistence type="inferred from homology"/>
<dbReference type="EMBL" id="NQWI01000124">
    <property type="protein sequence ID" value="PDW01604.1"/>
    <property type="molecule type" value="Genomic_DNA"/>
</dbReference>
<comment type="subcellular location">
    <subcellularLocation>
        <location evidence="1 9">Cell membrane</location>
        <topology evidence="1 9">Multi-pass membrane protein</topology>
    </subcellularLocation>
</comment>
<evidence type="ECO:0000256" key="2">
    <source>
        <dbReference type="ARBA" id="ARBA00007069"/>
    </source>
</evidence>
<feature type="transmembrane region" description="Helical" evidence="9">
    <location>
        <begin position="218"/>
        <end position="239"/>
    </location>
</feature>
<evidence type="ECO:0000256" key="5">
    <source>
        <dbReference type="ARBA" id="ARBA00022592"/>
    </source>
</evidence>
<dbReference type="CDD" id="cd06261">
    <property type="entry name" value="TM_PBP2"/>
    <property type="match status" value="1"/>
</dbReference>
<dbReference type="InterPro" id="IPR011864">
    <property type="entry name" value="Phosphate_PstC"/>
</dbReference>
<organism evidence="12 13">
    <name type="scientific">Candidatus Viridilinea mediisalina</name>
    <dbReference type="NCBI Taxonomy" id="2024553"/>
    <lineage>
        <taxon>Bacteria</taxon>
        <taxon>Bacillati</taxon>
        <taxon>Chloroflexota</taxon>
        <taxon>Chloroflexia</taxon>
        <taxon>Chloroflexales</taxon>
        <taxon>Chloroflexineae</taxon>
        <taxon>Oscillochloridaceae</taxon>
        <taxon>Candidatus Viridilinea</taxon>
    </lineage>
</organism>
<dbReference type="Gene3D" id="1.10.3720.10">
    <property type="entry name" value="MetI-like"/>
    <property type="match status" value="1"/>
</dbReference>
<dbReference type="InterPro" id="IPR051124">
    <property type="entry name" value="Phosphate_Transport_Permease"/>
</dbReference>
<name>A0A2A6REQ2_9CHLR</name>
<protein>
    <recommendedName>
        <fullName evidence="10">Phosphate transport system permease protein</fullName>
    </recommendedName>
</protein>
<dbReference type="Pfam" id="PF00528">
    <property type="entry name" value="BPD_transp_1"/>
    <property type="match status" value="1"/>
</dbReference>